<dbReference type="VEuPathDB" id="VectorBase:ISCP_004460"/>
<dbReference type="VEuPathDB" id="VectorBase:ISCI018904"/>
<reference evidence="2" key="1">
    <citation type="submission" date="2019-04" db="EMBL/GenBank/DDBJ databases">
        <title>An insight into the mialome of Ixodes scapularis.</title>
        <authorList>
            <person name="Ribeiro J.M."/>
            <person name="Mather T.N."/>
            <person name="Karim S."/>
        </authorList>
    </citation>
    <scope>NUCLEOTIDE SEQUENCE</scope>
</reference>
<dbReference type="AlphaFoldDB" id="A0A4D5S246"/>
<sequence length="169" mass="18835">MKLLLLAVFCLVISAAAIPAPDLTNKPAPDLTNKKEAEDAIGAGDSDTASESNPNIQKGEIYQEIGRQLKAEANAPYSNGRKISVFERFWRAVKKAFIEACKAFVKTGKEAFIREMKVEFEEEIGKVKKAFEMYSLDEETTYQQLMLDFADTMELIGAKYIAKGRKQVA</sequence>
<feature type="signal peptide" evidence="1">
    <location>
        <begin position="1"/>
        <end position="17"/>
    </location>
</feature>
<proteinExistence type="predicted"/>
<accession>A0A4D5S246</accession>
<evidence type="ECO:0000313" key="2">
    <source>
        <dbReference type="EMBL" id="MOY43275.1"/>
    </source>
</evidence>
<keyword evidence="1" id="KW-0732">Signal</keyword>
<dbReference type="EMBL" id="GHJT01009304">
    <property type="protein sequence ID" value="MOY43275.1"/>
    <property type="molecule type" value="Transcribed_RNA"/>
</dbReference>
<organism evidence="2">
    <name type="scientific">Ixodes scapularis</name>
    <name type="common">Black-legged tick</name>
    <name type="synonym">Deer tick</name>
    <dbReference type="NCBI Taxonomy" id="6945"/>
    <lineage>
        <taxon>Eukaryota</taxon>
        <taxon>Metazoa</taxon>
        <taxon>Ecdysozoa</taxon>
        <taxon>Arthropoda</taxon>
        <taxon>Chelicerata</taxon>
        <taxon>Arachnida</taxon>
        <taxon>Acari</taxon>
        <taxon>Parasitiformes</taxon>
        <taxon>Ixodida</taxon>
        <taxon>Ixodoidea</taxon>
        <taxon>Ixodidae</taxon>
        <taxon>Ixodinae</taxon>
        <taxon>Ixodes</taxon>
    </lineage>
</organism>
<name>A0A4D5S246_IXOSC</name>
<evidence type="ECO:0000256" key="1">
    <source>
        <dbReference type="SAM" id="SignalP"/>
    </source>
</evidence>
<protein>
    <submittedName>
        <fullName evidence="2">Putative conserved secreted protein</fullName>
    </submittedName>
</protein>
<feature type="chain" id="PRO_5020032450" evidence="1">
    <location>
        <begin position="18"/>
        <end position="169"/>
    </location>
</feature>
<dbReference type="VEuPathDB" id="VectorBase:ISCW018904"/>